<reference evidence="2" key="1">
    <citation type="submission" date="2022-11" db="EMBL/GenBank/DDBJ databases">
        <authorList>
            <person name="Somphong A."/>
            <person name="Phongsopitanun W."/>
        </authorList>
    </citation>
    <scope>NUCLEOTIDE SEQUENCE</scope>
    <source>
        <strain evidence="2">Pm04-4</strain>
    </source>
</reference>
<dbReference type="CDD" id="cd02440">
    <property type="entry name" value="AdoMet_MTases"/>
    <property type="match status" value="1"/>
</dbReference>
<feature type="domain" description="Methyltransferase type 11" evidence="1">
    <location>
        <begin position="43"/>
        <end position="134"/>
    </location>
</feature>
<name>A0ABT4B006_9ACTN</name>
<evidence type="ECO:0000313" key="2">
    <source>
        <dbReference type="EMBL" id="MCY1139824.1"/>
    </source>
</evidence>
<dbReference type="InterPro" id="IPR029063">
    <property type="entry name" value="SAM-dependent_MTases_sf"/>
</dbReference>
<dbReference type="Gene3D" id="3.40.50.150">
    <property type="entry name" value="Vaccinia Virus protein VP39"/>
    <property type="match status" value="1"/>
</dbReference>
<organism evidence="2 3">
    <name type="scientific">Paractinoplanes pyxinae</name>
    <dbReference type="NCBI Taxonomy" id="2997416"/>
    <lineage>
        <taxon>Bacteria</taxon>
        <taxon>Bacillati</taxon>
        <taxon>Actinomycetota</taxon>
        <taxon>Actinomycetes</taxon>
        <taxon>Micromonosporales</taxon>
        <taxon>Micromonosporaceae</taxon>
        <taxon>Paractinoplanes</taxon>
    </lineage>
</organism>
<keyword evidence="2" id="KW-0808">Transferase</keyword>
<dbReference type="RefSeq" id="WP_267563983.1">
    <property type="nucleotide sequence ID" value="NZ_JAPNTZ010000006.1"/>
</dbReference>
<dbReference type="Proteomes" id="UP001151002">
    <property type="component" value="Unassembled WGS sequence"/>
</dbReference>
<sequence>MTDAVIEHFDGVADSYDEVLPFFAAFAGLTVERLKPVSGVRALDLACGRGALAVALADHGADVTAVDGAPRMIALLQAARPDISALVMNAAELDLPSAAFDLTVCGFALHIVTDPDAVLSEAVRVTAPGGRVAFTVPGPSPEHDDPLIDLYAEYRTSGNARHGNDFDYEFERFGLSDVRAETLEIAIPVPDGETYWNWSRSHGSGRFIDGLTPYRRAEMHARLLEEMVERPDFVLRRSAVLWSARVG</sequence>
<dbReference type="GO" id="GO:0032259">
    <property type="term" value="P:methylation"/>
    <property type="evidence" value="ECO:0007669"/>
    <property type="project" value="UniProtKB-KW"/>
</dbReference>
<evidence type="ECO:0000313" key="3">
    <source>
        <dbReference type="Proteomes" id="UP001151002"/>
    </source>
</evidence>
<dbReference type="PANTHER" id="PTHR43591">
    <property type="entry name" value="METHYLTRANSFERASE"/>
    <property type="match status" value="1"/>
</dbReference>
<comment type="caution">
    <text evidence="2">The sequence shown here is derived from an EMBL/GenBank/DDBJ whole genome shotgun (WGS) entry which is preliminary data.</text>
</comment>
<dbReference type="InterPro" id="IPR013216">
    <property type="entry name" value="Methyltransf_11"/>
</dbReference>
<dbReference type="Pfam" id="PF08241">
    <property type="entry name" value="Methyltransf_11"/>
    <property type="match status" value="1"/>
</dbReference>
<dbReference type="PANTHER" id="PTHR43591:SF24">
    <property type="entry name" value="2-METHOXY-6-POLYPRENYL-1,4-BENZOQUINOL METHYLASE, MITOCHONDRIAL"/>
    <property type="match status" value="1"/>
</dbReference>
<evidence type="ECO:0000259" key="1">
    <source>
        <dbReference type="Pfam" id="PF08241"/>
    </source>
</evidence>
<gene>
    <name evidence="2" type="ORF">OWR29_17625</name>
</gene>
<keyword evidence="3" id="KW-1185">Reference proteome</keyword>
<accession>A0ABT4B006</accession>
<dbReference type="EMBL" id="JAPNTZ010000006">
    <property type="protein sequence ID" value="MCY1139824.1"/>
    <property type="molecule type" value="Genomic_DNA"/>
</dbReference>
<proteinExistence type="predicted"/>
<protein>
    <submittedName>
        <fullName evidence="2">Class I SAM-dependent methyltransferase</fullName>
    </submittedName>
</protein>
<keyword evidence="2" id="KW-0489">Methyltransferase</keyword>
<dbReference type="SUPFAM" id="SSF53335">
    <property type="entry name" value="S-adenosyl-L-methionine-dependent methyltransferases"/>
    <property type="match status" value="1"/>
</dbReference>
<dbReference type="GO" id="GO:0008168">
    <property type="term" value="F:methyltransferase activity"/>
    <property type="evidence" value="ECO:0007669"/>
    <property type="project" value="UniProtKB-KW"/>
</dbReference>